<comment type="similarity">
    <text evidence="1 7">Belongs to the glycosyl hydrolase 5 (cellulase A) family.</text>
</comment>
<dbReference type="GO" id="GO:0009986">
    <property type="term" value="C:cell surface"/>
    <property type="evidence" value="ECO:0007669"/>
    <property type="project" value="TreeGrafter"/>
</dbReference>
<dbReference type="RefSeq" id="XP_008082226.1">
    <property type="nucleotide sequence ID" value="XM_008084035.1"/>
</dbReference>
<dbReference type="OMA" id="LNEPALY"/>
<evidence type="ECO:0000259" key="9">
    <source>
        <dbReference type="Pfam" id="PF00150"/>
    </source>
</evidence>
<dbReference type="FunFam" id="3.20.20.80:FF:000033">
    <property type="entry name" value="Glucan 1,3-beta-glucosidase A"/>
    <property type="match status" value="1"/>
</dbReference>
<dbReference type="Gene3D" id="3.20.20.80">
    <property type="entry name" value="Glycosidases"/>
    <property type="match status" value="1"/>
</dbReference>
<keyword evidence="3 7" id="KW-0326">Glycosidase</keyword>
<evidence type="ECO:0000256" key="8">
    <source>
        <dbReference type="SAM" id="SignalP"/>
    </source>
</evidence>
<sequence length="417" mass="46124">MLFRNLLAACTAGAVSAAPLTTRSADFTWGSDKVRGVNIGGWLLLEPWITPSIFQTQDQSLGIVDEKTLTEKLGSDRAYQILKSHWDSWATLADFQKIAKAGFNTVRIPIGYWAYSLDSGESYTQGAAPYLDNAIDWARQTGLKVMIDLHGAPLSQNGFDNSGQRTSNPQWQQGDSVAQTLAVLNTISTKYAAAQYQDVVSSIQLLNEPLGSKLNFDGIKDFYKKGYEQVRQVSDKTAVVLHDTFVAPSSFNGFLSQSDNGAHNVVVDHHEYQVFNFDTIKLQPWEHRQLVCNNVASYSQGSDKWVIVGEWTAAMTDCAPALNGYGIGARYDNTYPGSSFVGSCAGKNNILEWTEEFKSDTKGYIEAQLSAFESNTQGWIFWNFKTESAHEWDAFALLDNGVFPQPLTDRSFGSICS</sequence>
<dbReference type="HOGENOM" id="CLU_004624_0_1_1"/>
<organism evidence="10 11">
    <name type="scientific">Glarea lozoyensis (strain ATCC 20868 / MF5171)</name>
    <dbReference type="NCBI Taxonomy" id="1116229"/>
    <lineage>
        <taxon>Eukaryota</taxon>
        <taxon>Fungi</taxon>
        <taxon>Dikarya</taxon>
        <taxon>Ascomycota</taxon>
        <taxon>Pezizomycotina</taxon>
        <taxon>Leotiomycetes</taxon>
        <taxon>Helotiales</taxon>
        <taxon>Helotiaceae</taxon>
        <taxon>Glarea</taxon>
    </lineage>
</organism>
<evidence type="ECO:0000256" key="4">
    <source>
        <dbReference type="ARBA" id="ARBA00023316"/>
    </source>
</evidence>
<dbReference type="EMBL" id="KE145363">
    <property type="protein sequence ID" value="EPE30815.1"/>
    <property type="molecule type" value="Genomic_DNA"/>
</dbReference>
<dbReference type="GO" id="GO:0046557">
    <property type="term" value="F:glucan endo-1,6-beta-glucosidase activity"/>
    <property type="evidence" value="ECO:0007669"/>
    <property type="project" value="EnsemblFungi"/>
</dbReference>
<proteinExistence type="inferred from homology"/>
<keyword evidence="2 7" id="KW-0378">Hydrolase</keyword>
<keyword evidence="8" id="KW-0732">Signal</keyword>
<dbReference type="GO" id="GO:0005576">
    <property type="term" value="C:extracellular region"/>
    <property type="evidence" value="ECO:0007669"/>
    <property type="project" value="EnsemblFungi"/>
</dbReference>
<evidence type="ECO:0000313" key="10">
    <source>
        <dbReference type="EMBL" id="EPE30815.1"/>
    </source>
</evidence>
<dbReference type="PANTHER" id="PTHR31297">
    <property type="entry name" value="GLUCAN ENDO-1,6-BETA-GLUCOSIDASE B"/>
    <property type="match status" value="1"/>
</dbReference>
<dbReference type="SUPFAM" id="SSF51445">
    <property type="entry name" value="(Trans)glycosidases"/>
    <property type="match status" value="1"/>
</dbReference>
<name>S3CZ13_GLAL2</name>
<feature type="domain" description="Glycoside hydrolase family 5" evidence="9">
    <location>
        <begin position="90"/>
        <end position="314"/>
    </location>
</feature>
<evidence type="ECO:0000256" key="3">
    <source>
        <dbReference type="ARBA" id="ARBA00023295"/>
    </source>
</evidence>
<keyword evidence="11" id="KW-1185">Reference proteome</keyword>
<dbReference type="GO" id="GO:1904541">
    <property type="term" value="P:fungal-type cell wall disassembly involved in conjugation with cellular fusion"/>
    <property type="evidence" value="ECO:0007669"/>
    <property type="project" value="EnsemblFungi"/>
</dbReference>
<protein>
    <recommendedName>
        <fullName evidence="6">glucan 1,3-beta-glucosidase</fullName>
        <ecNumber evidence="6">3.2.1.58</ecNumber>
    </recommendedName>
</protein>
<dbReference type="GO" id="GO:0009251">
    <property type="term" value="P:glucan catabolic process"/>
    <property type="evidence" value="ECO:0007669"/>
    <property type="project" value="TreeGrafter"/>
</dbReference>
<accession>S3CZ13</accession>
<dbReference type="GO" id="GO:1990819">
    <property type="term" value="C:mating projection actin fusion focus"/>
    <property type="evidence" value="ECO:0007669"/>
    <property type="project" value="EnsemblFungi"/>
</dbReference>
<dbReference type="Proteomes" id="UP000016922">
    <property type="component" value="Unassembled WGS sequence"/>
</dbReference>
<dbReference type="STRING" id="1116229.S3CZ13"/>
<reference evidence="10 11" key="1">
    <citation type="journal article" date="2013" name="BMC Genomics">
        <title>Genomics-driven discovery of the pneumocandin biosynthetic gene cluster in the fungus Glarea lozoyensis.</title>
        <authorList>
            <person name="Chen L."/>
            <person name="Yue Q."/>
            <person name="Zhang X."/>
            <person name="Xiang M."/>
            <person name="Wang C."/>
            <person name="Li S."/>
            <person name="Che Y."/>
            <person name="Ortiz-Lopez F.J."/>
            <person name="Bills G.F."/>
            <person name="Liu X."/>
            <person name="An Z."/>
        </authorList>
    </citation>
    <scope>NUCLEOTIDE SEQUENCE [LARGE SCALE GENOMIC DNA]</scope>
    <source>
        <strain evidence="11">ATCC 20868 / MF5171</strain>
    </source>
</reference>
<dbReference type="InterPro" id="IPR017853">
    <property type="entry name" value="GH"/>
</dbReference>
<comment type="catalytic activity">
    <reaction evidence="5">
        <text>Successive hydrolysis of beta-D-glucose units from the non-reducing ends of (1-&gt;3)-beta-D-glucans, releasing alpha-glucose.</text>
        <dbReference type="EC" id="3.2.1.58"/>
    </reaction>
</comment>
<dbReference type="KEGG" id="glz:GLAREA_03782"/>
<evidence type="ECO:0000256" key="5">
    <source>
        <dbReference type="ARBA" id="ARBA00036824"/>
    </source>
</evidence>
<dbReference type="GO" id="GO:0070879">
    <property type="term" value="P:fungal-type cell wall beta-glucan metabolic process"/>
    <property type="evidence" value="ECO:0007669"/>
    <property type="project" value="EnsemblFungi"/>
</dbReference>
<gene>
    <name evidence="10" type="ORF">GLAREA_03782</name>
</gene>
<evidence type="ECO:0000313" key="11">
    <source>
        <dbReference type="Proteomes" id="UP000016922"/>
    </source>
</evidence>
<dbReference type="InterPro" id="IPR050386">
    <property type="entry name" value="Glycosyl_hydrolase_5"/>
</dbReference>
<evidence type="ECO:0000256" key="7">
    <source>
        <dbReference type="RuleBase" id="RU361153"/>
    </source>
</evidence>
<dbReference type="GO" id="GO:0000935">
    <property type="term" value="C:division septum"/>
    <property type="evidence" value="ECO:0007669"/>
    <property type="project" value="EnsemblFungi"/>
</dbReference>
<dbReference type="Pfam" id="PF00150">
    <property type="entry name" value="Cellulase"/>
    <property type="match status" value="1"/>
</dbReference>
<dbReference type="eggNOG" id="ENOG502QPYU">
    <property type="taxonomic scope" value="Eukaryota"/>
</dbReference>
<feature type="chain" id="PRO_5004519047" description="glucan 1,3-beta-glucosidase" evidence="8">
    <location>
        <begin position="18"/>
        <end position="417"/>
    </location>
</feature>
<dbReference type="AlphaFoldDB" id="S3CZ13"/>
<evidence type="ECO:0000256" key="2">
    <source>
        <dbReference type="ARBA" id="ARBA00022801"/>
    </source>
</evidence>
<dbReference type="PANTHER" id="PTHR31297:SF8">
    <property type="entry name" value="GLYCOSIDE HYDROLASE FAMILY 5 DOMAIN-CONTAINING PROTEIN"/>
    <property type="match status" value="1"/>
</dbReference>
<feature type="signal peptide" evidence="8">
    <location>
        <begin position="1"/>
        <end position="17"/>
    </location>
</feature>
<dbReference type="GO" id="GO:0004338">
    <property type="term" value="F:glucan exo-1,3-beta-glucosidase activity"/>
    <property type="evidence" value="ECO:0007669"/>
    <property type="project" value="UniProtKB-EC"/>
</dbReference>
<dbReference type="GeneID" id="19462837"/>
<dbReference type="InterPro" id="IPR001547">
    <property type="entry name" value="Glyco_hydro_5"/>
</dbReference>
<evidence type="ECO:0000256" key="6">
    <source>
        <dbReference type="ARBA" id="ARBA00038929"/>
    </source>
</evidence>
<dbReference type="EC" id="3.2.1.58" evidence="6"/>
<keyword evidence="4" id="KW-0961">Cell wall biogenesis/degradation</keyword>
<dbReference type="OrthoDB" id="62120at2759"/>
<evidence type="ECO:0000256" key="1">
    <source>
        <dbReference type="ARBA" id="ARBA00005641"/>
    </source>
</evidence>